<organism evidence="2 3">
    <name type="scientific">Cyclocybe aegerita</name>
    <name type="common">Black poplar mushroom</name>
    <name type="synonym">Agrocybe aegerita</name>
    <dbReference type="NCBI Taxonomy" id="1973307"/>
    <lineage>
        <taxon>Eukaryota</taxon>
        <taxon>Fungi</taxon>
        <taxon>Dikarya</taxon>
        <taxon>Basidiomycota</taxon>
        <taxon>Agaricomycotina</taxon>
        <taxon>Agaricomycetes</taxon>
        <taxon>Agaricomycetidae</taxon>
        <taxon>Agaricales</taxon>
        <taxon>Agaricineae</taxon>
        <taxon>Bolbitiaceae</taxon>
        <taxon>Cyclocybe</taxon>
    </lineage>
</organism>
<reference evidence="2 3" key="1">
    <citation type="submission" date="2020-01" db="EMBL/GenBank/DDBJ databases">
        <authorList>
            <person name="Gupta K D."/>
        </authorList>
    </citation>
    <scope>NUCLEOTIDE SEQUENCE [LARGE SCALE GENOMIC DNA]</scope>
</reference>
<protein>
    <submittedName>
        <fullName evidence="2">Uncharacterized protein</fullName>
    </submittedName>
</protein>
<dbReference type="OrthoDB" id="3060035at2759"/>
<dbReference type="EMBL" id="CACVBS010000046">
    <property type="protein sequence ID" value="CAA7264948.1"/>
    <property type="molecule type" value="Genomic_DNA"/>
</dbReference>
<comment type="caution">
    <text evidence="2">The sequence shown here is derived from an EMBL/GenBank/DDBJ whole genome shotgun (WGS) entry which is preliminary data.</text>
</comment>
<evidence type="ECO:0000313" key="2">
    <source>
        <dbReference type="EMBL" id="CAA7264948.1"/>
    </source>
</evidence>
<dbReference type="Proteomes" id="UP000467700">
    <property type="component" value="Unassembled WGS sequence"/>
</dbReference>
<feature type="region of interest" description="Disordered" evidence="1">
    <location>
        <begin position="1"/>
        <end position="25"/>
    </location>
</feature>
<keyword evidence="3" id="KW-1185">Reference proteome</keyword>
<feature type="compositionally biased region" description="Low complexity" evidence="1">
    <location>
        <begin position="1"/>
        <end position="16"/>
    </location>
</feature>
<dbReference type="AlphaFoldDB" id="A0A8S0W6P8"/>
<proteinExistence type="predicted"/>
<evidence type="ECO:0000313" key="3">
    <source>
        <dbReference type="Proteomes" id="UP000467700"/>
    </source>
</evidence>
<evidence type="ECO:0000256" key="1">
    <source>
        <dbReference type="SAM" id="MobiDB-lite"/>
    </source>
</evidence>
<accession>A0A8S0W6P8</accession>
<name>A0A8S0W6P8_CYCAE</name>
<sequence>MCSSTTAAASAAGSSPSPLPASPAARTNTHTELVSDCINHSSPQCCHCGWRGAHSPNCPFSCILASHLSRSAFALHLSRSLSHVPAFRLARLAFKFLKPKFPHILHSIYASNASLALALASTRLPRLNLSPSRLFHSPPTLHILRPFHNPSASTFTLHPHLYHFAFPFSTWARSCLVPASPSSTFHFPHLFMHPPSPSPHVASESRLYHLPSPRTTKFIEDPSNLNTDLTHTPSITPFVIGVVIALSSCPFASSVS</sequence>
<gene>
    <name evidence="2" type="ORF">AAE3_LOCUS6895</name>
</gene>